<sequence>MVTNSRVVYDSPDKGILTKVSGEKTVALTFDDGPARVLPDLLDSLKQEDVPATFFWQSRLLHHQRPWRRLLDDGHQIGTHTINHPDLTALSFEKQYQQLAKSVRIIEAVTGTKVRYFRPPFGQYNETTKQAAQQLGLTTVLWKVASIDWELKNEPQQIITNVTEHLEDGAIILLHELQQTAEILPELIQAIRQKGYTFRNLPN</sequence>
<dbReference type="CDD" id="cd10917">
    <property type="entry name" value="CE4_NodB_like_6s_7s"/>
    <property type="match status" value="1"/>
</dbReference>
<keyword evidence="1" id="KW-0479">Metal-binding</keyword>
<gene>
    <name evidence="4" type="ORF">SAMN05216243_0791</name>
</gene>
<dbReference type="AlphaFoldDB" id="A0A1G8WGF6"/>
<dbReference type="Proteomes" id="UP000198694">
    <property type="component" value="Unassembled WGS sequence"/>
</dbReference>
<dbReference type="SUPFAM" id="SSF88713">
    <property type="entry name" value="Glycoside hydrolase/deacetylase"/>
    <property type="match status" value="1"/>
</dbReference>
<name>A0A1G8WGF6_9BACI</name>
<protein>
    <submittedName>
        <fullName evidence="4">Peptidoglycan-N-acetylmuramic acid deacetylase</fullName>
    </submittedName>
</protein>
<dbReference type="InterPro" id="IPR050248">
    <property type="entry name" value="Polysacc_deacetylase_ArnD"/>
</dbReference>
<dbReference type="OrthoDB" id="9812065at2"/>
<accession>A0A1G8WGF6</accession>
<evidence type="ECO:0000256" key="2">
    <source>
        <dbReference type="ARBA" id="ARBA00022801"/>
    </source>
</evidence>
<dbReference type="InterPro" id="IPR011330">
    <property type="entry name" value="Glyco_hydro/deAcase_b/a-brl"/>
</dbReference>
<keyword evidence="5" id="KW-1185">Reference proteome</keyword>
<dbReference type="Pfam" id="PF01522">
    <property type="entry name" value="Polysacc_deac_1"/>
    <property type="match status" value="1"/>
</dbReference>
<dbReference type="GO" id="GO:0046872">
    <property type="term" value="F:metal ion binding"/>
    <property type="evidence" value="ECO:0007669"/>
    <property type="project" value="UniProtKB-KW"/>
</dbReference>
<dbReference type="Gene3D" id="3.20.20.370">
    <property type="entry name" value="Glycoside hydrolase/deacetylase"/>
    <property type="match status" value="1"/>
</dbReference>
<proteinExistence type="predicted"/>
<dbReference type="GO" id="GO:0016810">
    <property type="term" value="F:hydrolase activity, acting on carbon-nitrogen (but not peptide) bonds"/>
    <property type="evidence" value="ECO:0007669"/>
    <property type="project" value="InterPro"/>
</dbReference>
<dbReference type="PANTHER" id="PTHR10587:SF133">
    <property type="entry name" value="CHITIN DEACETYLASE 1-RELATED"/>
    <property type="match status" value="1"/>
</dbReference>
<dbReference type="EMBL" id="FNFL01000001">
    <property type="protein sequence ID" value="SDJ77398.1"/>
    <property type="molecule type" value="Genomic_DNA"/>
</dbReference>
<keyword evidence="2" id="KW-0378">Hydrolase</keyword>
<evidence type="ECO:0000259" key="3">
    <source>
        <dbReference type="PROSITE" id="PS51677"/>
    </source>
</evidence>
<evidence type="ECO:0000313" key="5">
    <source>
        <dbReference type="Proteomes" id="UP000198694"/>
    </source>
</evidence>
<dbReference type="GO" id="GO:0016020">
    <property type="term" value="C:membrane"/>
    <property type="evidence" value="ECO:0007669"/>
    <property type="project" value="TreeGrafter"/>
</dbReference>
<dbReference type="GO" id="GO:0005975">
    <property type="term" value="P:carbohydrate metabolic process"/>
    <property type="evidence" value="ECO:0007669"/>
    <property type="project" value="InterPro"/>
</dbReference>
<dbReference type="PANTHER" id="PTHR10587">
    <property type="entry name" value="GLYCOSYL TRANSFERASE-RELATED"/>
    <property type="match status" value="1"/>
</dbReference>
<dbReference type="STRING" id="407036.SAMN05216243_0791"/>
<dbReference type="PROSITE" id="PS51677">
    <property type="entry name" value="NODB"/>
    <property type="match status" value="1"/>
</dbReference>
<dbReference type="InterPro" id="IPR002509">
    <property type="entry name" value="NODB_dom"/>
</dbReference>
<reference evidence="4 5" key="1">
    <citation type="submission" date="2016-10" db="EMBL/GenBank/DDBJ databases">
        <authorList>
            <person name="de Groot N.N."/>
        </authorList>
    </citation>
    <scope>NUCLEOTIDE SEQUENCE [LARGE SCALE GENOMIC DNA]</scope>
    <source>
        <strain evidence="4 5">CGMCC 1.6502</strain>
    </source>
</reference>
<evidence type="ECO:0000313" key="4">
    <source>
        <dbReference type="EMBL" id="SDJ77398.1"/>
    </source>
</evidence>
<evidence type="ECO:0000256" key="1">
    <source>
        <dbReference type="ARBA" id="ARBA00022723"/>
    </source>
</evidence>
<organism evidence="4 5">
    <name type="scientific">Sediminibacillus albus</name>
    <dbReference type="NCBI Taxonomy" id="407036"/>
    <lineage>
        <taxon>Bacteria</taxon>
        <taxon>Bacillati</taxon>
        <taxon>Bacillota</taxon>
        <taxon>Bacilli</taxon>
        <taxon>Bacillales</taxon>
        <taxon>Bacillaceae</taxon>
        <taxon>Sediminibacillus</taxon>
    </lineage>
</organism>
<feature type="domain" description="NodB homology" evidence="3">
    <location>
        <begin position="24"/>
        <end position="199"/>
    </location>
</feature>